<dbReference type="AlphaFoldDB" id="A0A7R7ELE8"/>
<sequence length="257" mass="29705">MILEISNDGVTKLQNGIHHFVLSDYPNIKEWEWNNILAFISYEKNLGHQLEVTCEDDDILSLVNNAVNQLDGTEYIPPIEEAIEEFVYHATDAIAAEKILSSDRILSATKVYGKTGEELAIERREIGWEDPADFYEYVMFGWGTHLVGDYVVLSENFPNEEDFLKGNFDAGVRFYFRYEDIIKHKGHTFDGYHAIKVKGEIILSDYLFACIVPEQYKKQIESCIPQELANRVYYLPQRGLTLEEWNDKVVNFVSTIQ</sequence>
<proteinExistence type="predicted"/>
<dbReference type="Proteomes" id="UP000595897">
    <property type="component" value="Chromosome"/>
</dbReference>
<organism evidence="1 2">
    <name type="scientific">Anaeromicropila herbilytica</name>
    <dbReference type="NCBI Taxonomy" id="2785025"/>
    <lineage>
        <taxon>Bacteria</taxon>
        <taxon>Bacillati</taxon>
        <taxon>Bacillota</taxon>
        <taxon>Clostridia</taxon>
        <taxon>Lachnospirales</taxon>
        <taxon>Lachnospiraceae</taxon>
        <taxon>Anaeromicropila</taxon>
    </lineage>
</organism>
<name>A0A7R7ELE8_9FIRM</name>
<dbReference type="RefSeq" id="WP_271712098.1">
    <property type="nucleotide sequence ID" value="NZ_AP024169.1"/>
</dbReference>
<protein>
    <submittedName>
        <fullName evidence="1">Uncharacterized protein</fullName>
    </submittedName>
</protein>
<gene>
    <name evidence="1" type="ORF">bsdtb5_22390</name>
</gene>
<dbReference type="EMBL" id="AP024169">
    <property type="protein sequence ID" value="BCN30944.1"/>
    <property type="molecule type" value="Genomic_DNA"/>
</dbReference>
<keyword evidence="2" id="KW-1185">Reference proteome</keyword>
<evidence type="ECO:0000313" key="1">
    <source>
        <dbReference type="EMBL" id="BCN30944.1"/>
    </source>
</evidence>
<reference evidence="1 2" key="1">
    <citation type="submission" date="2020-11" db="EMBL/GenBank/DDBJ databases">
        <title>Draft genome sequencing of a Lachnospiraceae strain isolated from anoxic soil subjected to BSD treatment.</title>
        <authorList>
            <person name="Uek A."/>
            <person name="Tonouchi A."/>
        </authorList>
    </citation>
    <scope>NUCLEOTIDE SEQUENCE [LARGE SCALE GENOMIC DNA]</scope>
    <source>
        <strain evidence="1 2">TB5</strain>
    </source>
</reference>
<accession>A0A7R7ELE8</accession>
<evidence type="ECO:0000313" key="2">
    <source>
        <dbReference type="Proteomes" id="UP000595897"/>
    </source>
</evidence>
<dbReference type="KEGG" id="ahb:bsdtb5_22390"/>